<dbReference type="Proteomes" id="UP001497516">
    <property type="component" value="Chromosome 9"/>
</dbReference>
<evidence type="ECO:0000313" key="2">
    <source>
        <dbReference type="EMBL" id="CAL1414866.1"/>
    </source>
</evidence>
<accession>A0AAV2GVT9</accession>
<name>A0AAV2GVT9_9ROSI</name>
<dbReference type="PANTHER" id="PTHR31286:SF99">
    <property type="entry name" value="DUF4283 DOMAIN-CONTAINING PROTEIN"/>
    <property type="match status" value="1"/>
</dbReference>
<gene>
    <name evidence="2" type="ORF">LTRI10_LOCUS53999</name>
</gene>
<keyword evidence="3" id="KW-1185">Reference proteome</keyword>
<feature type="domain" description="DUF4283" evidence="1">
    <location>
        <begin position="1"/>
        <end position="55"/>
    </location>
</feature>
<protein>
    <recommendedName>
        <fullName evidence="1">DUF4283 domain-containing protein</fullName>
    </recommendedName>
</protein>
<proteinExistence type="predicted"/>
<dbReference type="Pfam" id="PF14111">
    <property type="entry name" value="DUF4283"/>
    <property type="match status" value="1"/>
</dbReference>
<organism evidence="2 3">
    <name type="scientific">Linum trigynum</name>
    <dbReference type="NCBI Taxonomy" id="586398"/>
    <lineage>
        <taxon>Eukaryota</taxon>
        <taxon>Viridiplantae</taxon>
        <taxon>Streptophyta</taxon>
        <taxon>Embryophyta</taxon>
        <taxon>Tracheophyta</taxon>
        <taxon>Spermatophyta</taxon>
        <taxon>Magnoliopsida</taxon>
        <taxon>eudicotyledons</taxon>
        <taxon>Gunneridae</taxon>
        <taxon>Pentapetalae</taxon>
        <taxon>rosids</taxon>
        <taxon>fabids</taxon>
        <taxon>Malpighiales</taxon>
        <taxon>Linaceae</taxon>
        <taxon>Linum</taxon>
    </lineage>
</organism>
<dbReference type="EMBL" id="OZ034822">
    <property type="protein sequence ID" value="CAL1414866.1"/>
    <property type="molecule type" value="Genomic_DNA"/>
</dbReference>
<evidence type="ECO:0000313" key="3">
    <source>
        <dbReference type="Proteomes" id="UP001497516"/>
    </source>
</evidence>
<dbReference type="InterPro" id="IPR025558">
    <property type="entry name" value="DUF4283"/>
</dbReference>
<reference evidence="2 3" key="1">
    <citation type="submission" date="2024-04" db="EMBL/GenBank/DDBJ databases">
        <authorList>
            <person name="Fracassetti M."/>
        </authorList>
    </citation>
    <scope>NUCLEOTIDE SEQUENCE [LARGE SCALE GENOMIC DNA]</scope>
</reference>
<dbReference type="PANTHER" id="PTHR31286">
    <property type="entry name" value="GLYCINE-RICH CELL WALL STRUCTURAL PROTEIN 1.8-LIKE"/>
    <property type="match status" value="1"/>
</dbReference>
<evidence type="ECO:0000259" key="1">
    <source>
        <dbReference type="Pfam" id="PF14111"/>
    </source>
</evidence>
<dbReference type="InterPro" id="IPR040256">
    <property type="entry name" value="At4g02000-like"/>
</dbReference>
<dbReference type="AlphaFoldDB" id="A0AAV2GVT9"/>
<sequence>MWAKTGGLIVGDIGNGYFHATFDSQLDHDRTLYGGPRKIEDHYIVSEPWRLNFDLDFDNINRSTIWVCLPCLPLAYFDEDILLDIGNKIARAEKID</sequence>